<proteinExistence type="predicted"/>
<reference evidence="2 3" key="1">
    <citation type="submission" date="2015-03" db="EMBL/GenBank/DDBJ databases">
        <title>Comparative genomics of Pseudomonas insights into diversity of traits involved in vanlence and defense.</title>
        <authorList>
            <person name="Qin Y."/>
        </authorList>
    </citation>
    <scope>NUCLEOTIDE SEQUENCE [LARGE SCALE GENOMIC DNA]</scope>
    <source>
        <strain evidence="2 3">H24</strain>
    </source>
</reference>
<dbReference type="EMBL" id="LACH01000008">
    <property type="protein sequence ID" value="KJZ66859.1"/>
    <property type="molecule type" value="Genomic_DNA"/>
</dbReference>
<dbReference type="Pfam" id="PF13438">
    <property type="entry name" value="DUF4113"/>
    <property type="match status" value="1"/>
</dbReference>
<name>A0A0F4VDQ0_PSEFL</name>
<comment type="caution">
    <text evidence="2">The sequence shown here is derived from an EMBL/GenBank/DDBJ whole genome shotgun (WGS) entry which is preliminary data.</text>
</comment>
<protein>
    <recommendedName>
        <fullName evidence="1">DUF4113 domain-containing protein</fullName>
    </recommendedName>
</protein>
<evidence type="ECO:0000313" key="2">
    <source>
        <dbReference type="EMBL" id="KJZ66859.1"/>
    </source>
</evidence>
<feature type="domain" description="DUF4113" evidence="1">
    <location>
        <begin position="17"/>
        <end position="66"/>
    </location>
</feature>
<evidence type="ECO:0000259" key="1">
    <source>
        <dbReference type="Pfam" id="PF13438"/>
    </source>
</evidence>
<evidence type="ECO:0000313" key="3">
    <source>
        <dbReference type="Proteomes" id="UP000033400"/>
    </source>
</evidence>
<dbReference type="PATRIC" id="fig|294.133.peg.6043"/>
<dbReference type="AlphaFoldDB" id="A0A0F4VDQ0"/>
<dbReference type="Proteomes" id="UP000033400">
    <property type="component" value="Unassembled WGS sequence"/>
</dbReference>
<accession>A0A0F4VDQ0</accession>
<sequence>MYVDDLFAVSQPAQGTKFMAVLDKIKGRWGRGTLRAASVPSNPDWAMRQEMMSQSFTTRLDQLWTVQSR</sequence>
<dbReference type="InterPro" id="IPR025188">
    <property type="entry name" value="DUF4113"/>
</dbReference>
<organism evidence="2 3">
    <name type="scientific">Pseudomonas fluorescens</name>
    <dbReference type="NCBI Taxonomy" id="294"/>
    <lineage>
        <taxon>Bacteria</taxon>
        <taxon>Pseudomonadati</taxon>
        <taxon>Pseudomonadota</taxon>
        <taxon>Gammaproteobacteria</taxon>
        <taxon>Pseudomonadales</taxon>
        <taxon>Pseudomonadaceae</taxon>
        <taxon>Pseudomonas</taxon>
    </lineage>
</organism>
<gene>
    <name evidence="2" type="ORF">VD17_05680</name>
</gene>